<gene>
    <name evidence="6" type="ORF">ACFOD9_03390</name>
</gene>
<evidence type="ECO:0000256" key="2">
    <source>
        <dbReference type="ARBA" id="ARBA00022679"/>
    </source>
</evidence>
<evidence type="ECO:0000256" key="1">
    <source>
        <dbReference type="ARBA" id="ARBA00005189"/>
    </source>
</evidence>
<evidence type="ECO:0000259" key="5">
    <source>
        <dbReference type="SMART" id="SM00563"/>
    </source>
</evidence>
<sequence length="243" mass="26505">MSHPPVRQPFAAPTPADLLRSLAFYLVFYPGTVLLLSLIAIQLLLPRSGLMRSILWWARYHRWCVTRLLGIQVRIEGAVPSGQVLVAMKHESFFEAIDLPMLLPMPAVFAKIELMRIPVWGKAGAHYGLIGVERDQGARALRAMIASARERLAEGRPLAIFPEGTRVPHGTAPPLQSGFAGLYKLLGLPVVPAAVNSGPLYHSTIKRAGTITVRFGEPIAPGLARAEIEARVRAAINALNECE</sequence>
<proteinExistence type="predicted"/>
<dbReference type="Pfam" id="PF01553">
    <property type="entry name" value="Acyltransferase"/>
    <property type="match status" value="1"/>
</dbReference>
<dbReference type="SUPFAM" id="SSF69593">
    <property type="entry name" value="Glycerol-3-phosphate (1)-acyltransferase"/>
    <property type="match status" value="1"/>
</dbReference>
<organism evidence="6 7">
    <name type="scientific">Novosphingobium bradum</name>
    <dbReference type="NCBI Taxonomy" id="1737444"/>
    <lineage>
        <taxon>Bacteria</taxon>
        <taxon>Pseudomonadati</taxon>
        <taxon>Pseudomonadota</taxon>
        <taxon>Alphaproteobacteria</taxon>
        <taxon>Sphingomonadales</taxon>
        <taxon>Sphingomonadaceae</taxon>
        <taxon>Novosphingobium</taxon>
    </lineage>
</organism>
<keyword evidence="2" id="KW-0808">Transferase</keyword>
<dbReference type="Proteomes" id="UP001595604">
    <property type="component" value="Unassembled WGS sequence"/>
</dbReference>
<comment type="pathway">
    <text evidence="1">Lipid metabolism.</text>
</comment>
<keyword evidence="4" id="KW-1133">Transmembrane helix</keyword>
<evidence type="ECO:0000313" key="7">
    <source>
        <dbReference type="Proteomes" id="UP001595604"/>
    </source>
</evidence>
<name>A0ABV7IT08_9SPHN</name>
<protein>
    <submittedName>
        <fullName evidence="6">Lysophospholipid acyltransferase family protein</fullName>
    </submittedName>
</protein>
<keyword evidence="7" id="KW-1185">Reference proteome</keyword>
<dbReference type="EMBL" id="JBHRTQ010000003">
    <property type="protein sequence ID" value="MFC3173292.1"/>
    <property type="molecule type" value="Genomic_DNA"/>
</dbReference>
<evidence type="ECO:0000256" key="3">
    <source>
        <dbReference type="ARBA" id="ARBA00023315"/>
    </source>
</evidence>
<dbReference type="PANTHER" id="PTHR10434:SF11">
    <property type="entry name" value="1-ACYL-SN-GLYCEROL-3-PHOSPHATE ACYLTRANSFERASE"/>
    <property type="match status" value="1"/>
</dbReference>
<evidence type="ECO:0000313" key="6">
    <source>
        <dbReference type="EMBL" id="MFC3173292.1"/>
    </source>
</evidence>
<comment type="caution">
    <text evidence="6">The sequence shown here is derived from an EMBL/GenBank/DDBJ whole genome shotgun (WGS) entry which is preliminary data.</text>
</comment>
<dbReference type="PANTHER" id="PTHR10434">
    <property type="entry name" value="1-ACYL-SN-GLYCEROL-3-PHOSPHATE ACYLTRANSFERASE"/>
    <property type="match status" value="1"/>
</dbReference>
<reference evidence="7" key="1">
    <citation type="journal article" date="2019" name="Int. J. Syst. Evol. Microbiol.">
        <title>The Global Catalogue of Microorganisms (GCM) 10K type strain sequencing project: providing services to taxonomists for standard genome sequencing and annotation.</title>
        <authorList>
            <consortium name="The Broad Institute Genomics Platform"/>
            <consortium name="The Broad Institute Genome Sequencing Center for Infectious Disease"/>
            <person name="Wu L."/>
            <person name="Ma J."/>
        </authorList>
    </citation>
    <scope>NUCLEOTIDE SEQUENCE [LARGE SCALE GENOMIC DNA]</scope>
    <source>
        <strain evidence="7">KCTC 42984</strain>
    </source>
</reference>
<keyword evidence="4" id="KW-0472">Membrane</keyword>
<keyword evidence="4" id="KW-0812">Transmembrane</keyword>
<keyword evidence="3 6" id="KW-0012">Acyltransferase</keyword>
<feature type="domain" description="Phospholipid/glycerol acyltransferase" evidence="5">
    <location>
        <begin position="84"/>
        <end position="198"/>
    </location>
</feature>
<accession>A0ABV7IT08</accession>
<dbReference type="CDD" id="cd07989">
    <property type="entry name" value="LPLAT_AGPAT-like"/>
    <property type="match status" value="1"/>
</dbReference>
<dbReference type="RefSeq" id="WP_379508673.1">
    <property type="nucleotide sequence ID" value="NZ_JBHRTQ010000003.1"/>
</dbReference>
<feature type="transmembrane region" description="Helical" evidence="4">
    <location>
        <begin position="22"/>
        <end position="45"/>
    </location>
</feature>
<dbReference type="SMART" id="SM00563">
    <property type="entry name" value="PlsC"/>
    <property type="match status" value="1"/>
</dbReference>
<dbReference type="InterPro" id="IPR002123">
    <property type="entry name" value="Plipid/glycerol_acylTrfase"/>
</dbReference>
<dbReference type="GO" id="GO:0016746">
    <property type="term" value="F:acyltransferase activity"/>
    <property type="evidence" value="ECO:0007669"/>
    <property type="project" value="UniProtKB-KW"/>
</dbReference>
<evidence type="ECO:0000256" key="4">
    <source>
        <dbReference type="SAM" id="Phobius"/>
    </source>
</evidence>